<dbReference type="InterPro" id="IPR029053">
    <property type="entry name" value="Viral_coat"/>
</dbReference>
<dbReference type="SUPFAM" id="SSF88633">
    <property type="entry name" value="Positive stranded ssRNA viruses"/>
    <property type="match status" value="1"/>
</dbReference>
<comment type="similarity">
    <text evidence="1">Belongs to the icosahedral plant coat protein family.</text>
</comment>
<dbReference type="InterPro" id="IPR000937">
    <property type="entry name" value="Capsid_prot_S-dom_vir"/>
</dbReference>
<dbReference type="Gene3D" id="2.60.120.20">
    <property type="match status" value="1"/>
</dbReference>
<dbReference type="GO" id="GO:0019028">
    <property type="term" value="C:viral capsid"/>
    <property type="evidence" value="ECO:0007669"/>
    <property type="project" value="UniProtKB-KW"/>
</dbReference>
<protein>
    <submittedName>
        <fullName evidence="4">Capsid protein</fullName>
    </submittedName>
</protein>
<evidence type="ECO:0000313" key="4">
    <source>
        <dbReference type="EMBL" id="QMW69070.1"/>
    </source>
</evidence>
<keyword evidence="2" id="KW-0946">Virion</keyword>
<dbReference type="Pfam" id="PF00729">
    <property type="entry name" value="Viral_coat"/>
    <property type="match status" value="1"/>
</dbReference>
<feature type="domain" description="Icosahedral viral capsid protein S" evidence="3">
    <location>
        <begin position="108"/>
        <end position="291"/>
    </location>
</feature>
<proteinExistence type="inferred from homology"/>
<keyword evidence="2" id="KW-0167">Capsid protein</keyword>
<evidence type="ECO:0000259" key="3">
    <source>
        <dbReference type="Pfam" id="PF00729"/>
    </source>
</evidence>
<dbReference type="GO" id="GO:0005198">
    <property type="term" value="F:structural molecule activity"/>
    <property type="evidence" value="ECO:0007669"/>
    <property type="project" value="InterPro"/>
</dbReference>
<evidence type="ECO:0000256" key="1">
    <source>
        <dbReference type="ARBA" id="ARBA00007446"/>
    </source>
</evidence>
<evidence type="ECO:0000256" key="2">
    <source>
        <dbReference type="ARBA" id="ARBA00022561"/>
    </source>
</evidence>
<name>A0A7G5M437_9VIRU</name>
<sequence length="443" mass="46996">MPRVAKAKGGAKKKASAKKNYGFNIKYQGQGAYTAPRSAAKGEDLGRAIGSLSRNIPVLGHFSDPISQLTAKLGGYLGDKLGTYMGWGAYSVKNNSLIIPEGNSPAAMHSDGRTTRICHREYITDIITSSTTGAFKLQSFQIQPGYNVSFPWLSSVAQNFQKYRILGAIVEYKSGSGDAITGTNTALGEVMISSNYNCADGNFVNRVQMENTQYTSSAKPSESFVHIIECDPDLQAQNLLYINTKATPLAGMTINECNWVNVQVATVGMQGANVNVGSLYITYDIEFVNAIDDQVDRLPKGDYFSAAGATVTGTNMMGTVAVTVDPANSLGGSMSGNTYTFNPNIQGGLYKIEYFVQGTAAAWTAPGLTLVNCALRAVMGNDSVGALAFPQNGLVASQGCIMYTIEVTGANATVTLSGAATIPTSVTLASFMIDIIDGDFYHT</sequence>
<dbReference type="EMBL" id="MT263538">
    <property type="protein sequence ID" value="QMW69070.1"/>
    <property type="molecule type" value="Genomic_DNA"/>
</dbReference>
<accession>A0A7G5M437</accession>
<organism evidence="4">
    <name type="scientific">Crucivirus-like circular genetic element-85</name>
    <dbReference type="NCBI Taxonomy" id="2761503"/>
    <lineage>
        <taxon>Viruses</taxon>
        <taxon>Cruciviruses</taxon>
    </lineage>
</organism>
<reference evidence="4" key="1">
    <citation type="submission" date="2020-03" db="EMBL/GenBank/DDBJ databases">
        <title>Unveiling Crucivirus Diversity by Mining Metagenomic Data.</title>
        <authorList>
            <person name="de la Higuera I."/>
            <person name="Kasun G.W."/>
            <person name="Torrance E.L."/>
            <person name="Pratt A.A."/>
            <person name="Maluenda A."/>
            <person name="Colombet J."/>
            <person name="Bisseux M."/>
            <person name="Ravet V."/>
            <person name="Dayaram A."/>
            <person name="Stainton D."/>
            <person name="Kraberger S."/>
            <person name="Zawar-Reza P."/>
            <person name="Goldstien S."/>
            <person name="Briskie J.V."/>
            <person name="White R."/>
            <person name="Taylor H."/>
            <person name="Gomez C."/>
            <person name="Ainley D.G."/>
            <person name="Harding J.S."/>
            <person name="Fontenele R.S."/>
            <person name="Schreck J."/>
            <person name="Ribeiro S.G."/>
            <person name="Oswald S.A."/>
            <person name="Arnold J."/>
            <person name="Enault F."/>
            <person name="Varsani A."/>
            <person name="Stedman K.M."/>
        </authorList>
    </citation>
    <scope>NUCLEOTIDE SEQUENCE</scope>
    <source>
        <strain evidence="4">LSCO_103299</strain>
    </source>
</reference>